<dbReference type="InterPro" id="IPR025182">
    <property type="entry name" value="RNApol-bd_RbpA"/>
</dbReference>
<reference evidence="1 2" key="1">
    <citation type="submission" date="2021-03" db="EMBL/GenBank/DDBJ databases">
        <title>Sequencing the genomes of 1000 actinobacteria strains.</title>
        <authorList>
            <person name="Klenk H.-P."/>
        </authorList>
    </citation>
    <scope>NUCLEOTIDE SEQUENCE [LARGE SCALE GENOMIC DNA]</scope>
    <source>
        <strain evidence="1 2">DSM 44580</strain>
    </source>
</reference>
<dbReference type="RefSeq" id="WP_143343204.1">
    <property type="nucleotide sequence ID" value="NZ_JAGIOO010000001.1"/>
</dbReference>
<name>A0ABS5AM44_9PSEU</name>
<comment type="caution">
    <text evidence="1">The sequence shown here is derived from an EMBL/GenBank/DDBJ whole genome shotgun (WGS) entry which is preliminary data.</text>
</comment>
<sequence length="120" mass="13359">MKGPTTLRGQRLSGHTSFQKPYLEGRVQAMVVPYRCPRGDHEFVRRYSAELGPDEVPETADCPQHGEVSACADPGVAQAPKAPRPPRTHWVMLCERRTPEQLEALLAEALEKLRVSRGEA</sequence>
<proteinExistence type="predicted"/>
<gene>
    <name evidence="1" type="ORF">JOF53_006498</name>
</gene>
<dbReference type="Proteomes" id="UP001519363">
    <property type="component" value="Unassembled WGS sequence"/>
</dbReference>
<keyword evidence="2" id="KW-1185">Reference proteome</keyword>
<protein>
    <recommendedName>
        <fullName evidence="3">RNA polymerase-binding protein RbpA</fullName>
    </recommendedName>
</protein>
<dbReference type="Gene3D" id="2.20.28.270">
    <property type="entry name" value="RNA polymerase-binding protein A"/>
    <property type="match status" value="1"/>
</dbReference>
<dbReference type="Pfam" id="PF13397">
    <property type="entry name" value="RbpA"/>
    <property type="match status" value="1"/>
</dbReference>
<dbReference type="InterPro" id="IPR038638">
    <property type="entry name" value="RbpA_sf"/>
</dbReference>
<accession>A0ABS5AM44</accession>
<evidence type="ECO:0008006" key="3">
    <source>
        <dbReference type="Google" id="ProtNLM"/>
    </source>
</evidence>
<evidence type="ECO:0000313" key="2">
    <source>
        <dbReference type="Proteomes" id="UP001519363"/>
    </source>
</evidence>
<evidence type="ECO:0000313" key="1">
    <source>
        <dbReference type="EMBL" id="MBP2477626.1"/>
    </source>
</evidence>
<organism evidence="1 2">
    <name type="scientific">Crossiella equi</name>
    <dbReference type="NCBI Taxonomy" id="130796"/>
    <lineage>
        <taxon>Bacteria</taxon>
        <taxon>Bacillati</taxon>
        <taxon>Actinomycetota</taxon>
        <taxon>Actinomycetes</taxon>
        <taxon>Pseudonocardiales</taxon>
        <taxon>Pseudonocardiaceae</taxon>
        <taxon>Crossiella</taxon>
    </lineage>
</organism>
<dbReference type="EMBL" id="JAGIOO010000001">
    <property type="protein sequence ID" value="MBP2477626.1"/>
    <property type="molecule type" value="Genomic_DNA"/>
</dbReference>